<gene>
    <name evidence="1" type="ORF">DY023_16545</name>
</gene>
<protein>
    <recommendedName>
        <fullName evidence="3">Flp pilus assembly protein CpaB</fullName>
    </recommendedName>
</protein>
<keyword evidence="2" id="KW-1185">Reference proteome</keyword>
<dbReference type="CDD" id="cd11614">
    <property type="entry name" value="SAF_CpaB_FlgA_like"/>
    <property type="match status" value="1"/>
</dbReference>
<dbReference type="AlphaFoldDB" id="A0A371NP21"/>
<reference evidence="1 2" key="1">
    <citation type="submission" date="2018-08" db="EMBL/GenBank/DDBJ databases">
        <title>Isolation, diversity and antifungal activity of Actinobacteria from cow dung.</title>
        <authorList>
            <person name="Ling L."/>
        </authorList>
    </citation>
    <scope>NUCLEOTIDE SEQUENCE [LARGE SCALE GENOMIC DNA]</scope>
    <source>
        <strain evidence="1 2">NEAU-LLE</strain>
    </source>
</reference>
<comment type="caution">
    <text evidence="1">The sequence shown here is derived from an EMBL/GenBank/DDBJ whole genome shotgun (WGS) entry which is preliminary data.</text>
</comment>
<proteinExistence type="predicted"/>
<sequence>MKTRIIGAVLALVLAIAGAFFLIAYVNGANARAQKGAELTEVYVVKTEIPRGTSGEAVKDFVVTDTVPKRNEVPDAVTDLADLEGLIASAKLLPGEQLSSARFVTPEGLAATGEIPVPKGMQKLSFTVPADRAVGGEIKAGDYIGMIGTADPDEVGDAEDVLNPQSHFAFHNVLVTRVQGVSKPAKEGESAEQAAGSKIMLTIALSAPDAERWVWFTEGDNEDEDRGYVDIWLTLENPDTDNSGTRWVTGANAW</sequence>
<organism evidence="1 2">
    <name type="scientific">Microbacterium bovistercoris</name>
    <dbReference type="NCBI Taxonomy" id="2293570"/>
    <lineage>
        <taxon>Bacteria</taxon>
        <taxon>Bacillati</taxon>
        <taxon>Actinomycetota</taxon>
        <taxon>Actinomycetes</taxon>
        <taxon>Micrococcales</taxon>
        <taxon>Microbacteriaceae</taxon>
        <taxon>Microbacterium</taxon>
    </lineage>
</organism>
<evidence type="ECO:0008006" key="3">
    <source>
        <dbReference type="Google" id="ProtNLM"/>
    </source>
</evidence>
<evidence type="ECO:0000313" key="1">
    <source>
        <dbReference type="EMBL" id="REJ03924.1"/>
    </source>
</evidence>
<accession>A0A371NP21</accession>
<name>A0A371NP21_9MICO</name>
<dbReference type="Proteomes" id="UP000262172">
    <property type="component" value="Unassembled WGS sequence"/>
</dbReference>
<dbReference type="EMBL" id="QUAB01000048">
    <property type="protein sequence ID" value="REJ03924.1"/>
    <property type="molecule type" value="Genomic_DNA"/>
</dbReference>
<dbReference type="OrthoDB" id="5182178at2"/>
<dbReference type="RefSeq" id="WP_116243444.1">
    <property type="nucleotide sequence ID" value="NZ_QUAB01000048.1"/>
</dbReference>
<evidence type="ECO:0000313" key="2">
    <source>
        <dbReference type="Proteomes" id="UP000262172"/>
    </source>
</evidence>